<accession>A0A380K737</accession>
<evidence type="ECO:0000313" key="1">
    <source>
        <dbReference type="EMBL" id="SUN60464.1"/>
    </source>
</evidence>
<gene>
    <name evidence="1" type="ORF">NCTC12224_00893</name>
</gene>
<protein>
    <submittedName>
        <fullName evidence="1">Hypothetical cytosolic protein</fullName>
    </submittedName>
</protein>
<dbReference type="OrthoDB" id="2224719at2"/>
<keyword evidence="2" id="KW-1185">Reference proteome</keyword>
<name>A0A380K737_9STRE</name>
<evidence type="ECO:0000313" key="2">
    <source>
        <dbReference type="Proteomes" id="UP000254924"/>
    </source>
</evidence>
<dbReference type="AlphaFoldDB" id="A0A380K737"/>
<organism evidence="1 2">
    <name type="scientific">Streptococcus hyointestinalis</name>
    <dbReference type="NCBI Taxonomy" id="1337"/>
    <lineage>
        <taxon>Bacteria</taxon>
        <taxon>Bacillati</taxon>
        <taxon>Bacillota</taxon>
        <taxon>Bacilli</taxon>
        <taxon>Lactobacillales</taxon>
        <taxon>Streptococcaceae</taxon>
        <taxon>Streptococcus</taxon>
    </lineage>
</organism>
<dbReference type="GeneID" id="78356329"/>
<reference evidence="1 2" key="1">
    <citation type="submission" date="2018-06" db="EMBL/GenBank/DDBJ databases">
        <authorList>
            <consortium name="Pathogen Informatics"/>
            <person name="Doyle S."/>
        </authorList>
    </citation>
    <scope>NUCLEOTIDE SEQUENCE [LARGE SCALE GENOMIC DNA]</scope>
    <source>
        <strain evidence="1 2">NCTC12224</strain>
    </source>
</reference>
<proteinExistence type="predicted"/>
<dbReference type="EMBL" id="UHFN01000007">
    <property type="protein sequence ID" value="SUN60464.1"/>
    <property type="molecule type" value="Genomic_DNA"/>
</dbReference>
<sequence>MNEFEAFKKTLSQESLTDIYNETKTEVTEDYLEGTEAFSVALATQMAVNLVEKYHEWLKEK</sequence>
<dbReference type="Proteomes" id="UP000254924">
    <property type="component" value="Unassembled WGS sequence"/>
</dbReference>
<dbReference type="RefSeq" id="WP_115268643.1">
    <property type="nucleotide sequence ID" value="NZ_CP185251.1"/>
</dbReference>